<dbReference type="PANTHER" id="PTHR11081:SF65">
    <property type="entry name" value="DNA DAMAGE-INDUCIBLE PROTEIN DIN7-RELATED"/>
    <property type="match status" value="1"/>
</dbReference>
<dbReference type="InterPro" id="IPR036279">
    <property type="entry name" value="5-3_exonuclease_C_sf"/>
</dbReference>
<dbReference type="InterPro" id="IPR029060">
    <property type="entry name" value="PIN-like_dom_sf"/>
</dbReference>
<gene>
    <name evidence="2" type="ORF">OLC1_LOCUS18320</name>
</gene>
<dbReference type="PRINTS" id="PR00853">
    <property type="entry name" value="XPGRADSUPER"/>
</dbReference>
<protein>
    <submittedName>
        <fullName evidence="2">OLC1v1010809C1</fullName>
    </submittedName>
</protein>
<dbReference type="GO" id="GO:0017108">
    <property type="term" value="F:5'-flap endonuclease activity"/>
    <property type="evidence" value="ECO:0007669"/>
    <property type="project" value="TreeGrafter"/>
</dbReference>
<evidence type="ECO:0000313" key="2">
    <source>
        <dbReference type="EMBL" id="CAI9110735.1"/>
    </source>
</evidence>
<dbReference type="AlphaFoldDB" id="A0AAV1DS85"/>
<reference evidence="2" key="1">
    <citation type="submission" date="2023-03" db="EMBL/GenBank/DDBJ databases">
        <authorList>
            <person name="Julca I."/>
        </authorList>
    </citation>
    <scope>NUCLEOTIDE SEQUENCE</scope>
</reference>
<dbReference type="SMART" id="SM00279">
    <property type="entry name" value="HhH2"/>
    <property type="match status" value="1"/>
</dbReference>
<name>A0AAV1DS85_OLDCO</name>
<dbReference type="SUPFAM" id="SSF47807">
    <property type="entry name" value="5' to 3' exonuclease, C-terminal subdomain"/>
    <property type="match status" value="1"/>
</dbReference>
<dbReference type="SUPFAM" id="SSF88723">
    <property type="entry name" value="PIN domain-like"/>
    <property type="match status" value="1"/>
</dbReference>
<dbReference type="InterPro" id="IPR006086">
    <property type="entry name" value="XPG-I_dom"/>
</dbReference>
<proteinExistence type="predicted"/>
<accession>A0AAV1DS85</accession>
<dbReference type="Gene3D" id="3.40.50.1010">
    <property type="entry name" value="5'-nuclease"/>
    <property type="match status" value="1"/>
</dbReference>
<dbReference type="InterPro" id="IPR006084">
    <property type="entry name" value="XPG/Rad2"/>
</dbReference>
<dbReference type="InterPro" id="IPR008918">
    <property type="entry name" value="HhH2"/>
</dbReference>
<keyword evidence="3" id="KW-1185">Reference proteome</keyword>
<dbReference type="PANTHER" id="PTHR11081">
    <property type="entry name" value="FLAP ENDONUCLEASE FAMILY MEMBER"/>
    <property type="match status" value="1"/>
</dbReference>
<evidence type="ECO:0000313" key="3">
    <source>
        <dbReference type="Proteomes" id="UP001161247"/>
    </source>
</evidence>
<dbReference type="SMART" id="SM00484">
    <property type="entry name" value="XPGI"/>
    <property type="match status" value="1"/>
</dbReference>
<dbReference type="Proteomes" id="UP001161247">
    <property type="component" value="Chromosome 6"/>
</dbReference>
<dbReference type="Pfam" id="PF00867">
    <property type="entry name" value="XPG_I"/>
    <property type="match status" value="1"/>
</dbReference>
<organism evidence="2 3">
    <name type="scientific">Oldenlandia corymbosa var. corymbosa</name>
    <dbReference type="NCBI Taxonomy" id="529605"/>
    <lineage>
        <taxon>Eukaryota</taxon>
        <taxon>Viridiplantae</taxon>
        <taxon>Streptophyta</taxon>
        <taxon>Embryophyta</taxon>
        <taxon>Tracheophyta</taxon>
        <taxon>Spermatophyta</taxon>
        <taxon>Magnoliopsida</taxon>
        <taxon>eudicotyledons</taxon>
        <taxon>Gunneridae</taxon>
        <taxon>Pentapetalae</taxon>
        <taxon>asterids</taxon>
        <taxon>lamiids</taxon>
        <taxon>Gentianales</taxon>
        <taxon>Rubiaceae</taxon>
        <taxon>Rubioideae</taxon>
        <taxon>Spermacoceae</taxon>
        <taxon>Hedyotis-Oldenlandia complex</taxon>
        <taxon>Oldenlandia</taxon>
    </lineage>
</organism>
<dbReference type="EMBL" id="OX459123">
    <property type="protein sequence ID" value="CAI9110735.1"/>
    <property type="molecule type" value="Genomic_DNA"/>
</dbReference>
<dbReference type="GO" id="GO:0003677">
    <property type="term" value="F:DNA binding"/>
    <property type="evidence" value="ECO:0007669"/>
    <property type="project" value="InterPro"/>
</dbReference>
<feature type="domain" description="XPG-I" evidence="1">
    <location>
        <begin position="82"/>
        <end position="147"/>
    </location>
</feature>
<sequence length="167" mass="19177">MSEKRDQDFGGSDSDDQVRTYLDHYWYMYFYFVSTTLRSRKENLSPSLEHESNGNMTAAYKYYEKIVVVLPSVAYDLIQVLKLENVSYIVAPYEANAKITYLAVSKEVDVVIIEDSDFNVYGCPRMILEMCILSGCDYPQSLPGMGLQKANALIKKFKSYDRVNGHQ</sequence>
<evidence type="ECO:0000259" key="1">
    <source>
        <dbReference type="SMART" id="SM00484"/>
    </source>
</evidence>